<gene>
    <name evidence="3" type="ORF">FZC76_14460</name>
</gene>
<comment type="caution">
    <text evidence="3">The sequence shown here is derived from an EMBL/GenBank/DDBJ whole genome shotgun (WGS) entry which is preliminary data.</text>
</comment>
<evidence type="ECO:0000313" key="3">
    <source>
        <dbReference type="EMBL" id="TYS67761.1"/>
    </source>
</evidence>
<comment type="similarity">
    <text evidence="1">Belongs to the AHA1 family.</text>
</comment>
<dbReference type="Proteomes" id="UP000322524">
    <property type="component" value="Unassembled WGS sequence"/>
</dbReference>
<protein>
    <submittedName>
        <fullName evidence="3">SRPBCC domain-containing protein</fullName>
    </submittedName>
</protein>
<dbReference type="InterPro" id="IPR023393">
    <property type="entry name" value="START-like_dom_sf"/>
</dbReference>
<evidence type="ECO:0000259" key="2">
    <source>
        <dbReference type="Pfam" id="PF08327"/>
    </source>
</evidence>
<organism evidence="3 4">
    <name type="scientific">Sutcliffiella horikoshii</name>
    <dbReference type="NCBI Taxonomy" id="79883"/>
    <lineage>
        <taxon>Bacteria</taxon>
        <taxon>Bacillati</taxon>
        <taxon>Bacillota</taxon>
        <taxon>Bacilli</taxon>
        <taxon>Bacillales</taxon>
        <taxon>Bacillaceae</taxon>
        <taxon>Sutcliffiella</taxon>
    </lineage>
</organism>
<dbReference type="AlphaFoldDB" id="A0A5D4SYL4"/>
<sequence>MLFLRKERRRAFVPNDYHAEITLPIPALKLYHSVSTEEGVRSWWTVFTKLEHEVGGTAEFRFPKAGFYVKAEITELVPNQLVEWKVIDSLHPESSGFQSLRDWEGTVIRFEIQSVTEKVSVLQFTHVGLNEELECFDACQRGWTSYLTSLQNLVVSGKGTPYKEEY</sequence>
<dbReference type="InterPro" id="IPR013538">
    <property type="entry name" value="ASHA1/2-like_C"/>
</dbReference>
<evidence type="ECO:0000313" key="4">
    <source>
        <dbReference type="Proteomes" id="UP000322524"/>
    </source>
</evidence>
<evidence type="ECO:0000256" key="1">
    <source>
        <dbReference type="ARBA" id="ARBA00006817"/>
    </source>
</evidence>
<dbReference type="CDD" id="cd07814">
    <property type="entry name" value="SRPBCC_CalC_Aha1-like"/>
    <property type="match status" value="1"/>
</dbReference>
<feature type="domain" description="Activator of Hsp90 ATPase homologue 1/2-like C-terminal" evidence="2">
    <location>
        <begin position="26"/>
        <end position="154"/>
    </location>
</feature>
<dbReference type="EMBL" id="VTEV01000005">
    <property type="protein sequence ID" value="TYS67761.1"/>
    <property type="molecule type" value="Genomic_DNA"/>
</dbReference>
<proteinExistence type="inferred from homology"/>
<dbReference type="Gene3D" id="3.30.530.20">
    <property type="match status" value="1"/>
</dbReference>
<reference evidence="3 4" key="1">
    <citation type="submission" date="2019-08" db="EMBL/GenBank/DDBJ databases">
        <title>Bacillus genomes from the desert of Cuatro Cienegas, Coahuila.</title>
        <authorList>
            <person name="Olmedo-Alvarez G."/>
        </authorList>
    </citation>
    <scope>NUCLEOTIDE SEQUENCE [LARGE SCALE GENOMIC DNA]</scope>
    <source>
        <strain evidence="3 4">CH28_1T</strain>
    </source>
</reference>
<name>A0A5D4SYL4_9BACI</name>
<dbReference type="SUPFAM" id="SSF55961">
    <property type="entry name" value="Bet v1-like"/>
    <property type="match status" value="1"/>
</dbReference>
<accession>A0A5D4SYL4</accession>
<dbReference type="OrthoDB" id="287565at2"/>
<dbReference type="Pfam" id="PF08327">
    <property type="entry name" value="AHSA1"/>
    <property type="match status" value="1"/>
</dbReference>